<dbReference type="InterPro" id="IPR016181">
    <property type="entry name" value="Acyl_CoA_acyltransferase"/>
</dbReference>
<organism evidence="4 5">
    <name type="scientific">Microbacterium foliorum</name>
    <dbReference type="NCBI Taxonomy" id="104336"/>
    <lineage>
        <taxon>Bacteria</taxon>
        <taxon>Bacillati</taxon>
        <taxon>Actinomycetota</taxon>
        <taxon>Actinomycetes</taxon>
        <taxon>Micrococcales</taxon>
        <taxon>Microbacteriaceae</taxon>
        <taxon>Microbacterium</taxon>
    </lineage>
</organism>
<dbReference type="InterPro" id="IPR050832">
    <property type="entry name" value="Bact_Acetyltransf"/>
</dbReference>
<dbReference type="PROSITE" id="PS51186">
    <property type="entry name" value="GNAT"/>
    <property type="match status" value="1"/>
</dbReference>
<dbReference type="CDD" id="cd04301">
    <property type="entry name" value="NAT_SF"/>
    <property type="match status" value="1"/>
</dbReference>
<reference evidence="4 5" key="1">
    <citation type="submission" date="2019-06" db="EMBL/GenBank/DDBJ databases">
        <title>Complete genome of Microbacterium foliorum M2.</title>
        <authorList>
            <person name="Cao G."/>
        </authorList>
    </citation>
    <scope>NUCLEOTIDE SEQUENCE [LARGE SCALE GENOMIC DNA]</scope>
    <source>
        <strain evidence="4 5">M2</strain>
    </source>
</reference>
<dbReference type="EMBL" id="CP041040">
    <property type="protein sequence ID" value="QDE36585.1"/>
    <property type="molecule type" value="Genomic_DNA"/>
</dbReference>
<evidence type="ECO:0000259" key="3">
    <source>
        <dbReference type="PROSITE" id="PS51186"/>
    </source>
</evidence>
<sequence length="155" mass="17162">MSELVGTYLLQTETEKLEHGQAESPAPLTSLPTRYARELEDPNAAYADCTTLLAITEQVAVGVVIVRIDGGEAEIKRLWADPNLRGRGVGSALLDAALTLTSGRVRLSVWEWRAPAIRLYESRGFKRVASWDEREGLVCMERPANTLPLRLPSSW</sequence>
<dbReference type="AlphaFoldDB" id="A0A4Y5YVY4"/>
<keyword evidence="1 4" id="KW-0808">Transferase</keyword>
<evidence type="ECO:0000256" key="2">
    <source>
        <dbReference type="ARBA" id="ARBA00023315"/>
    </source>
</evidence>
<dbReference type="Pfam" id="PF00583">
    <property type="entry name" value="Acetyltransf_1"/>
    <property type="match status" value="1"/>
</dbReference>
<keyword evidence="2" id="KW-0012">Acyltransferase</keyword>
<evidence type="ECO:0000313" key="4">
    <source>
        <dbReference type="EMBL" id="QDE36585.1"/>
    </source>
</evidence>
<dbReference type="Gene3D" id="3.40.630.30">
    <property type="match status" value="1"/>
</dbReference>
<dbReference type="GO" id="GO:0016747">
    <property type="term" value="F:acyltransferase activity, transferring groups other than amino-acyl groups"/>
    <property type="evidence" value="ECO:0007669"/>
    <property type="project" value="InterPro"/>
</dbReference>
<proteinExistence type="predicted"/>
<name>A0A4Y5YVY4_9MICO</name>
<feature type="domain" description="N-acetyltransferase" evidence="3">
    <location>
        <begin position="8"/>
        <end position="145"/>
    </location>
</feature>
<accession>A0A4Y5YVY4</accession>
<dbReference type="PANTHER" id="PTHR43877:SF2">
    <property type="entry name" value="AMINOALKYLPHOSPHONATE N-ACETYLTRANSFERASE-RELATED"/>
    <property type="match status" value="1"/>
</dbReference>
<dbReference type="Proteomes" id="UP000316125">
    <property type="component" value="Chromosome"/>
</dbReference>
<dbReference type="InterPro" id="IPR000182">
    <property type="entry name" value="GNAT_dom"/>
</dbReference>
<evidence type="ECO:0000313" key="5">
    <source>
        <dbReference type="Proteomes" id="UP000316125"/>
    </source>
</evidence>
<dbReference type="OrthoDB" id="2935121at2"/>
<protein>
    <submittedName>
        <fullName evidence="4">GNAT family N-acetyltransferase</fullName>
    </submittedName>
</protein>
<dbReference type="PANTHER" id="PTHR43877">
    <property type="entry name" value="AMINOALKYLPHOSPHONATE N-ACETYLTRANSFERASE-RELATED-RELATED"/>
    <property type="match status" value="1"/>
</dbReference>
<gene>
    <name evidence="4" type="ORF">FIV50_08660</name>
</gene>
<dbReference type="SUPFAM" id="SSF55729">
    <property type="entry name" value="Acyl-CoA N-acyltransferases (Nat)"/>
    <property type="match status" value="1"/>
</dbReference>
<evidence type="ECO:0000256" key="1">
    <source>
        <dbReference type="ARBA" id="ARBA00022679"/>
    </source>
</evidence>